<dbReference type="PROSITE" id="PS51257">
    <property type="entry name" value="PROKAR_LIPOPROTEIN"/>
    <property type="match status" value="1"/>
</dbReference>
<dbReference type="Proteomes" id="UP000501849">
    <property type="component" value="Chromosome"/>
</dbReference>
<protein>
    <submittedName>
        <fullName evidence="4">DUF305 domain-containing protein</fullName>
    </submittedName>
</protein>
<dbReference type="EMBL" id="CP038799">
    <property type="protein sequence ID" value="QIV82065.1"/>
    <property type="molecule type" value="Genomic_DNA"/>
</dbReference>
<sequence length="226" mass="23476">MHNGQRVGIAAAAAAAIFTISACSNSGSDTQAPTSPPTGTSAANSSAAPAAQSHNDADVVFAQGMIPHHEQAVEMSDMLLAKEGVDPRVITLANEIKTAQAPEIEQLTGWLSQWDASTAPSSPSSTMPFMPSHDMSGGNMPGGDMPGMAGHGLMSDEDMAALQNAQDAEASRLFLTQMIEHHEGAIVMAQQEIDNGQFPAAVTMAQSIVSTQQQEIATMKGMLDSL</sequence>
<dbReference type="RefSeq" id="WP_168142595.1">
    <property type="nucleotide sequence ID" value="NZ_CBCSDT010000050.1"/>
</dbReference>
<feature type="chain" id="PRO_5039256688" evidence="2">
    <location>
        <begin position="23"/>
        <end position="226"/>
    </location>
</feature>
<dbReference type="KEGG" id="mfre:EXE63_15140"/>
<keyword evidence="5" id="KW-1185">Reference proteome</keyword>
<feature type="signal peptide" evidence="2">
    <location>
        <begin position="1"/>
        <end position="22"/>
    </location>
</feature>
<name>A0A6H0S6U4_9MYCO</name>
<reference evidence="4 5" key="1">
    <citation type="submission" date="2019-04" db="EMBL/GenBank/DDBJ databases">
        <title>Draft, Whole-Genome Sequence of the Anthracene-degrading Mycobacterium frederiksbergense LB501T, Isolated from a Polycyclic Aromatic Hydrocarbon (PAH)-Contaminated Soil.</title>
        <authorList>
            <person name="Augelletti F."/>
        </authorList>
    </citation>
    <scope>NUCLEOTIDE SEQUENCE [LARGE SCALE GENOMIC DNA]</scope>
    <source>
        <strain evidence="4 5">LB 501T</strain>
    </source>
</reference>
<dbReference type="PANTHER" id="PTHR36933">
    <property type="entry name" value="SLL0788 PROTEIN"/>
    <property type="match status" value="1"/>
</dbReference>
<dbReference type="AlphaFoldDB" id="A0A6H0S6U4"/>
<feature type="compositionally biased region" description="Low complexity" evidence="1">
    <location>
        <begin position="30"/>
        <end position="51"/>
    </location>
</feature>
<dbReference type="PANTHER" id="PTHR36933:SF1">
    <property type="entry name" value="SLL0788 PROTEIN"/>
    <property type="match status" value="1"/>
</dbReference>
<feature type="region of interest" description="Disordered" evidence="1">
    <location>
        <begin position="25"/>
        <end position="54"/>
    </location>
</feature>
<dbReference type="Gene3D" id="1.20.1260.10">
    <property type="match status" value="1"/>
</dbReference>
<gene>
    <name evidence="4" type="ORF">EXE63_15140</name>
</gene>
<proteinExistence type="predicted"/>
<feature type="domain" description="DUF305" evidence="3">
    <location>
        <begin position="58"/>
        <end position="223"/>
    </location>
</feature>
<evidence type="ECO:0000313" key="5">
    <source>
        <dbReference type="Proteomes" id="UP000501849"/>
    </source>
</evidence>
<keyword evidence="2" id="KW-0732">Signal</keyword>
<dbReference type="InterPro" id="IPR012347">
    <property type="entry name" value="Ferritin-like"/>
</dbReference>
<dbReference type="InterPro" id="IPR005183">
    <property type="entry name" value="DUF305_CopM-like"/>
</dbReference>
<evidence type="ECO:0000256" key="1">
    <source>
        <dbReference type="SAM" id="MobiDB-lite"/>
    </source>
</evidence>
<evidence type="ECO:0000256" key="2">
    <source>
        <dbReference type="SAM" id="SignalP"/>
    </source>
</evidence>
<accession>A0A6H0S6U4</accession>
<evidence type="ECO:0000259" key="3">
    <source>
        <dbReference type="Pfam" id="PF03713"/>
    </source>
</evidence>
<organism evidence="4 5">
    <name type="scientific">Mycolicibacterium frederiksbergense</name>
    <dbReference type="NCBI Taxonomy" id="117567"/>
    <lineage>
        <taxon>Bacteria</taxon>
        <taxon>Bacillati</taxon>
        <taxon>Actinomycetota</taxon>
        <taxon>Actinomycetes</taxon>
        <taxon>Mycobacteriales</taxon>
        <taxon>Mycobacteriaceae</taxon>
        <taxon>Mycolicibacterium</taxon>
    </lineage>
</organism>
<evidence type="ECO:0000313" key="4">
    <source>
        <dbReference type="EMBL" id="QIV82065.1"/>
    </source>
</evidence>
<dbReference type="Pfam" id="PF03713">
    <property type="entry name" value="DUF305"/>
    <property type="match status" value="1"/>
</dbReference>